<dbReference type="EMBL" id="AOIS01000031">
    <property type="protein sequence ID" value="ELZ19180.1"/>
    <property type="molecule type" value="Genomic_DNA"/>
</dbReference>
<dbReference type="STRING" id="1227488.C477_09279"/>
<keyword evidence="2" id="KW-1185">Reference proteome</keyword>
<gene>
    <name evidence="1" type="ORF">C477_09279</name>
</gene>
<dbReference type="AlphaFoldDB" id="M0C7H9"/>
<protein>
    <submittedName>
        <fullName evidence="1">Uncharacterized protein</fullName>
    </submittedName>
</protein>
<comment type="caution">
    <text evidence="1">The sequence shown here is derived from an EMBL/GenBank/DDBJ whole genome shotgun (WGS) entry which is preliminary data.</text>
</comment>
<accession>M0C7H9</accession>
<sequence>MWNEGNSRQHYDGDGTIRIEQGRPVIYGIDTMPLAVSDRGFDGLRNDRRASVATSGFASLALRTGIATLWLVSSHPDRGVSRR</sequence>
<evidence type="ECO:0000313" key="2">
    <source>
        <dbReference type="Proteomes" id="UP000011657"/>
    </source>
</evidence>
<proteinExistence type="predicted"/>
<name>M0C7H9_9EURY</name>
<reference evidence="1 2" key="1">
    <citation type="journal article" date="2014" name="PLoS Genet.">
        <title>Phylogenetically driven sequencing of extremely halophilic archaea reveals strategies for static and dynamic osmo-response.</title>
        <authorList>
            <person name="Becker E.A."/>
            <person name="Seitzer P.M."/>
            <person name="Tritt A."/>
            <person name="Larsen D."/>
            <person name="Krusor M."/>
            <person name="Yao A.I."/>
            <person name="Wu D."/>
            <person name="Madern D."/>
            <person name="Eisen J.A."/>
            <person name="Darling A.E."/>
            <person name="Facciotti M.T."/>
        </authorList>
    </citation>
    <scope>NUCLEOTIDE SEQUENCE [LARGE SCALE GENOMIC DNA]</scope>
    <source>
        <strain evidence="1 2">JCM 13891</strain>
    </source>
</reference>
<organism evidence="1 2">
    <name type="scientific">Haloterrigena salina JCM 13891</name>
    <dbReference type="NCBI Taxonomy" id="1227488"/>
    <lineage>
        <taxon>Archaea</taxon>
        <taxon>Methanobacteriati</taxon>
        <taxon>Methanobacteriota</taxon>
        <taxon>Stenosarchaea group</taxon>
        <taxon>Halobacteria</taxon>
        <taxon>Halobacteriales</taxon>
        <taxon>Natrialbaceae</taxon>
        <taxon>Haloterrigena</taxon>
    </lineage>
</organism>
<dbReference type="Proteomes" id="UP000011657">
    <property type="component" value="Unassembled WGS sequence"/>
</dbReference>
<evidence type="ECO:0000313" key="1">
    <source>
        <dbReference type="EMBL" id="ELZ19180.1"/>
    </source>
</evidence>